<evidence type="ECO:0000256" key="1">
    <source>
        <dbReference type="SAM" id="MobiDB-lite"/>
    </source>
</evidence>
<feature type="region of interest" description="Disordered" evidence="1">
    <location>
        <begin position="1"/>
        <end position="27"/>
    </location>
</feature>
<sequence>MSDVHDDHPAGGSPSGGMGITSGRTGRWQADPGLMQTRVRLLADLAIALVECGRASRVVVEASGEAVLMLRPVWGMRAVGVVVVRAGAQWAYLWDGSRRRPVNDMGDVRAAAAELTGVER</sequence>
<dbReference type="Proteomes" id="UP000236723">
    <property type="component" value="Unassembled WGS sequence"/>
</dbReference>
<evidence type="ECO:0000313" key="3">
    <source>
        <dbReference type="Proteomes" id="UP000236723"/>
    </source>
</evidence>
<proteinExistence type="predicted"/>
<name>A0A1H6DKN6_9ACTN</name>
<evidence type="ECO:0000313" key="2">
    <source>
        <dbReference type="EMBL" id="SEG85699.1"/>
    </source>
</evidence>
<organism evidence="2 3">
    <name type="scientific">Thermomonospora echinospora</name>
    <dbReference type="NCBI Taxonomy" id="1992"/>
    <lineage>
        <taxon>Bacteria</taxon>
        <taxon>Bacillati</taxon>
        <taxon>Actinomycetota</taxon>
        <taxon>Actinomycetes</taxon>
        <taxon>Streptosporangiales</taxon>
        <taxon>Thermomonosporaceae</taxon>
        <taxon>Thermomonospora</taxon>
    </lineage>
</organism>
<accession>A0A1H6DKN6</accession>
<dbReference type="AlphaFoldDB" id="A0A1H6DKN6"/>
<protein>
    <submittedName>
        <fullName evidence="2">Uncharacterized protein</fullName>
    </submittedName>
</protein>
<gene>
    <name evidence="2" type="ORF">SAMN04489712_11862</name>
</gene>
<reference evidence="3" key="1">
    <citation type="submission" date="2016-10" db="EMBL/GenBank/DDBJ databases">
        <authorList>
            <person name="Varghese N."/>
            <person name="Submissions S."/>
        </authorList>
    </citation>
    <scope>NUCLEOTIDE SEQUENCE [LARGE SCALE GENOMIC DNA]</scope>
    <source>
        <strain evidence="3">DSM 43163</strain>
    </source>
</reference>
<keyword evidence="3" id="KW-1185">Reference proteome</keyword>
<dbReference type="EMBL" id="FNVO01000018">
    <property type="protein sequence ID" value="SEG85699.1"/>
    <property type="molecule type" value="Genomic_DNA"/>
</dbReference>